<organism evidence="5 6">
    <name type="scientific">Methylocella tundrae</name>
    <dbReference type="NCBI Taxonomy" id="227605"/>
    <lineage>
        <taxon>Bacteria</taxon>
        <taxon>Pseudomonadati</taxon>
        <taxon>Pseudomonadota</taxon>
        <taxon>Alphaproteobacteria</taxon>
        <taxon>Hyphomicrobiales</taxon>
        <taxon>Beijerinckiaceae</taxon>
        <taxon>Methylocella</taxon>
    </lineage>
</organism>
<evidence type="ECO:0000259" key="2">
    <source>
        <dbReference type="Pfam" id="PF25791"/>
    </source>
</evidence>
<feature type="domain" description="Probable ATP-binding protein BrxC winged helix-turn-helix" evidence="2">
    <location>
        <begin position="752"/>
        <end position="878"/>
    </location>
</feature>
<dbReference type="EMBL" id="CABFMQ020000090">
    <property type="protein sequence ID" value="VTZ51182.1"/>
    <property type="molecule type" value="Genomic_DNA"/>
</dbReference>
<evidence type="ECO:0000256" key="1">
    <source>
        <dbReference type="SAM" id="MobiDB-lite"/>
    </source>
</evidence>
<dbReference type="InterPro" id="IPR058037">
    <property type="entry name" value="BREX_BrxC_helical"/>
</dbReference>
<accession>A0A8B6MAS0</accession>
<comment type="caution">
    <text evidence="5">The sequence shown here is derived from an EMBL/GenBank/DDBJ whole genome shotgun (WGS) entry which is preliminary data.</text>
</comment>
<dbReference type="InterPro" id="IPR047679">
    <property type="entry name" value="BREX_BrxC"/>
</dbReference>
<evidence type="ECO:0000313" key="6">
    <source>
        <dbReference type="Proteomes" id="UP000485880"/>
    </source>
</evidence>
<reference evidence="5 6" key="1">
    <citation type="submission" date="2019-05" db="EMBL/GenBank/DDBJ databases">
        <authorList>
            <person name="Farhan Ul Haque M."/>
        </authorList>
    </citation>
    <scope>NUCLEOTIDE SEQUENCE [LARGE SCALE GENOMIC DNA]</scope>
    <source>
        <strain evidence="5">2</strain>
    </source>
</reference>
<evidence type="ECO:0000313" key="5">
    <source>
        <dbReference type="EMBL" id="VTZ51182.1"/>
    </source>
</evidence>
<dbReference type="InterPro" id="IPR058038">
    <property type="entry name" value="BREX_BrxC_wHTH"/>
</dbReference>
<feature type="domain" description="Probable ATP-binding protein BrxC alpha-helical" evidence="3">
    <location>
        <begin position="885"/>
        <end position="1004"/>
    </location>
</feature>
<dbReference type="RefSeq" id="WP_174513075.1">
    <property type="nucleotide sequence ID" value="NZ_CABFMQ020000090.1"/>
</dbReference>
<evidence type="ECO:0000259" key="4">
    <source>
        <dbReference type="Pfam" id="PF25796"/>
    </source>
</evidence>
<proteinExistence type="predicted"/>
<evidence type="ECO:0008006" key="7">
    <source>
        <dbReference type="Google" id="ProtNLM"/>
    </source>
</evidence>
<dbReference type="InterPro" id="IPR058036">
    <property type="entry name" value="BREX_BrxC_4th"/>
</dbReference>
<dbReference type="Pfam" id="PF25791">
    <property type="entry name" value="WHD_BREX_BrxC"/>
    <property type="match status" value="1"/>
</dbReference>
<dbReference type="Proteomes" id="UP000485880">
    <property type="component" value="Unassembled WGS sequence"/>
</dbReference>
<protein>
    <recommendedName>
        <fullName evidence="7">BREX system P-loop protein BrxC</fullName>
    </recommendedName>
</protein>
<dbReference type="Pfam" id="PF25796">
    <property type="entry name" value="BREX_BrxC_4th"/>
    <property type="match status" value="1"/>
</dbReference>
<dbReference type="Pfam" id="PF25792">
    <property type="entry name" value="BREX_BrxC_helical"/>
    <property type="match status" value="1"/>
</dbReference>
<feature type="domain" description="Probable ATP-binding protein BrxC 4th six-stranded beta-sheet" evidence="4">
    <location>
        <begin position="568"/>
        <end position="745"/>
    </location>
</feature>
<name>A0A8B6MAS0_METTU</name>
<feature type="region of interest" description="Disordered" evidence="1">
    <location>
        <begin position="1132"/>
        <end position="1156"/>
    </location>
</feature>
<gene>
    <name evidence="5" type="ORF">MPC4_320014</name>
</gene>
<keyword evidence="6" id="KW-1185">Reference proteome</keyword>
<dbReference type="AlphaFoldDB" id="A0A8B6MAS0"/>
<sequence>MLIEKLFERDIFRPINGVVKADQLDNNSVWQELDEFVITRELDRHFRKFFEWYLQALEDGRNVDPTGKMAIWISGFFGSGKSHFLKVLSYLLSNRTYTSDGQSRRAVEFFESKIRDATLFADIKRAVVADTDVVLFNIDSKADHGSGTGRDLILRVFLKVLNELQGYSGDHPHIAHMERYLDGKGKLKAFHAAFERLTGTTWENERDAYQFNQDEVVKALSESLGQSEAASIRWIEGAEGNFALSVENFCRWVNEYLDSKGPRHRIAFLVDEVGQFIGTDSHLMLNLQTITEELGTLCRRRAWVIVTSQEDMDTVLGDMSRTKKQDFSKIQGRFFPPLSLSSANVDEVIQARLLAKRPDVKDALEAEFVAKGDILKSQLTFKDCGMAFRPFKDKEDFVRNYPFAPYQFLLVQRIFESIRKAGATGLHLARGERSMLDAFQSAAKTVSASEVGILVPLYDFYPSIESFLDTSVKKTIDQAGDNPGLGPFDVRLLQVLFLIRYVEEMKGNVDNLVTLCLDRIDGDRLALRKQIVESLGRLESETLINRSGDVYFFLTNEERDINKEIKQVDLSSGEEAKLLGDIIFDEVLDGRRKHRYSVNSKDFEFNRRCDMFPVGNQREGALLVSVITPLADDYESFDNAKSVLESTADGGCVLVRLGNDEKLGRELRTYLQTEKYVSRKNDGTLPESTKRILNACAADNRDRRERLIALLADMLSAAEYFAAGQLLKTRGAKPIELLDDAMEYLVKNTFSKMGYLKRLVSEPLKEIQTVLRSNDVDKQTLELQAGENNPEALDDLREYLRLASLKSQQVVLHDMIEKRYSLRPYGWPDEELLLLLARLVVLGEVTLSMDSAVLPIDKIYEAITTPAKRRKVVVRRRETADPKAIQNARALGKELFAEMGPDDEDAIGSFLQGKLRDWQTSLNAFKQLADTGDYPGAKEIRDGLTLINPLLNDRESRKLIERFNGLKADLTDLAEEFDELEHFYDRQKATWEKLRKAYSAFQLNRLELERDEKAGPVLTRMGEILSARRPYGLVKEAEDLIAAVSATNSLLLSSRRNEVIDKIDALIARLDKELTAVRADASLRTVCVRPLEALREQVRAQESLAHITQAESEAEKGYDSAILRIETFVAPPMPATGGSGGGPGDQQTPPTPPAPIRKRRIVTPAKIMTTPYLETPDDVNGFLDDLRQELETALANNERIEIR</sequence>
<dbReference type="NCBIfam" id="NF033441">
    <property type="entry name" value="BREX_BrxC"/>
    <property type="match status" value="1"/>
</dbReference>
<evidence type="ECO:0000259" key="3">
    <source>
        <dbReference type="Pfam" id="PF25792"/>
    </source>
</evidence>